<dbReference type="PANTHER" id="PTHR43802">
    <property type="entry name" value="ENOYL-COA HYDRATASE"/>
    <property type="match status" value="1"/>
</dbReference>
<dbReference type="EMBL" id="AP027734">
    <property type="protein sequence ID" value="BDZ54092.1"/>
    <property type="molecule type" value="Genomic_DNA"/>
</dbReference>
<gene>
    <name evidence="3" type="ORF">GCM10025870_11650</name>
</gene>
<feature type="compositionally biased region" description="Low complexity" evidence="2">
    <location>
        <begin position="81"/>
        <end position="98"/>
    </location>
</feature>
<dbReference type="Pfam" id="PF00378">
    <property type="entry name" value="ECH_1"/>
    <property type="match status" value="1"/>
</dbReference>
<accession>A0ABN6YD57</accession>
<feature type="compositionally biased region" description="Low complexity" evidence="2">
    <location>
        <begin position="58"/>
        <end position="73"/>
    </location>
</feature>
<dbReference type="CDD" id="cd06558">
    <property type="entry name" value="crotonase-like"/>
    <property type="match status" value="1"/>
</dbReference>
<dbReference type="InterPro" id="IPR029045">
    <property type="entry name" value="ClpP/crotonase-like_dom_sf"/>
</dbReference>
<comment type="similarity">
    <text evidence="1">Belongs to the enoyl-CoA hydratase/isomerase family.</text>
</comment>
<evidence type="ECO:0000256" key="2">
    <source>
        <dbReference type="SAM" id="MobiDB-lite"/>
    </source>
</evidence>
<feature type="region of interest" description="Disordered" evidence="2">
    <location>
        <begin position="58"/>
        <end position="98"/>
    </location>
</feature>
<evidence type="ECO:0008006" key="5">
    <source>
        <dbReference type="Google" id="ProtNLM"/>
    </source>
</evidence>
<evidence type="ECO:0000256" key="1">
    <source>
        <dbReference type="ARBA" id="ARBA00005254"/>
    </source>
</evidence>
<name>A0ABN6YD57_9MICO</name>
<protein>
    <recommendedName>
        <fullName evidence="5">Enoyl-CoA hydratase/isomerase family protein</fullName>
    </recommendedName>
</protein>
<proteinExistence type="inferred from homology"/>
<sequence>MQPASPNIRLEVDGHVAIITIDRPEKLNSVTPEMSYALVDAIEWADAAAEVRAIVLTGAGSARSARAPTSARSTRTRRRGSSATAPTTATRSAPPANP</sequence>
<organism evidence="3 4">
    <name type="scientific">Agromyces marinus</name>
    <dbReference type="NCBI Taxonomy" id="1389020"/>
    <lineage>
        <taxon>Bacteria</taxon>
        <taxon>Bacillati</taxon>
        <taxon>Actinomycetota</taxon>
        <taxon>Actinomycetes</taxon>
        <taxon>Micrococcales</taxon>
        <taxon>Microbacteriaceae</taxon>
        <taxon>Agromyces</taxon>
    </lineage>
</organism>
<dbReference type="Gene3D" id="3.30.300.220">
    <property type="match status" value="1"/>
</dbReference>
<evidence type="ECO:0000313" key="4">
    <source>
        <dbReference type="Proteomes" id="UP001321477"/>
    </source>
</evidence>
<dbReference type="SUPFAM" id="SSF52096">
    <property type="entry name" value="ClpP/crotonase"/>
    <property type="match status" value="1"/>
</dbReference>
<dbReference type="InterPro" id="IPR001753">
    <property type="entry name" value="Enoyl-CoA_hydra/iso"/>
</dbReference>
<dbReference type="Proteomes" id="UP001321477">
    <property type="component" value="Chromosome"/>
</dbReference>
<reference evidence="4" key="1">
    <citation type="journal article" date="2019" name="Int. J. Syst. Evol. Microbiol.">
        <title>The Global Catalogue of Microorganisms (GCM) 10K type strain sequencing project: providing services to taxonomists for standard genome sequencing and annotation.</title>
        <authorList>
            <consortium name="The Broad Institute Genomics Platform"/>
            <consortium name="The Broad Institute Genome Sequencing Center for Infectious Disease"/>
            <person name="Wu L."/>
            <person name="Ma J."/>
        </authorList>
    </citation>
    <scope>NUCLEOTIDE SEQUENCE [LARGE SCALE GENOMIC DNA]</scope>
    <source>
        <strain evidence="4">NBRC 109019</strain>
    </source>
</reference>
<dbReference type="PANTHER" id="PTHR43802:SF1">
    <property type="entry name" value="IP11341P-RELATED"/>
    <property type="match status" value="1"/>
</dbReference>
<evidence type="ECO:0000313" key="3">
    <source>
        <dbReference type="EMBL" id="BDZ54092.1"/>
    </source>
</evidence>
<keyword evidence="4" id="KW-1185">Reference proteome</keyword>